<feature type="transmembrane region" description="Helical" evidence="5">
    <location>
        <begin position="234"/>
        <end position="253"/>
    </location>
</feature>
<protein>
    <submittedName>
        <fullName evidence="7">MFS transporter</fullName>
    </submittedName>
</protein>
<reference evidence="8" key="1">
    <citation type="journal article" date="2019" name="Int. J. Syst. Evol. Microbiol.">
        <title>The Global Catalogue of Microorganisms (GCM) 10K type strain sequencing project: providing services to taxonomists for standard genome sequencing and annotation.</title>
        <authorList>
            <consortium name="The Broad Institute Genomics Platform"/>
            <consortium name="The Broad Institute Genome Sequencing Center for Infectious Disease"/>
            <person name="Wu L."/>
            <person name="Ma J."/>
        </authorList>
    </citation>
    <scope>NUCLEOTIDE SEQUENCE [LARGE SCALE GENOMIC DNA]</scope>
    <source>
        <strain evidence="8">JCM 13250</strain>
    </source>
</reference>
<dbReference type="CDD" id="cd17370">
    <property type="entry name" value="MFS_MJ1317_like"/>
    <property type="match status" value="1"/>
</dbReference>
<feature type="transmembrane region" description="Helical" evidence="5">
    <location>
        <begin position="355"/>
        <end position="379"/>
    </location>
</feature>
<sequence>MYVSVRDRPGTDTTPAGRRGRVASTVVLLGVVSLLTDVSSEMVNAVLPIYLTKVLGLGILAYGVVDGIYQGVSALVRVVGGYLADRYDHPKWVAAAGYSVSALSRIALLPAHGFASVSAVITADRLGKGLRTAPRDTMIAAASPPDALGRNFGVHRALDTVGATIGPLAAFGLLLFVADGYDAIFVVSFAVAVAGVAVLVLLVPGRRARRRQGPRTVTARGVLRQLASPAVRRPVAAAGLLGLVTIGDGFLYLALQDRDNLAARYFPLLYVGTNIAYLALAVPLGRLADRIGRARVFVGGQLALVAVYLVASGPLSGLGTTVVALALLGTYYAATDGVLPALVSRVAPETGRASAIAAAQTAVVLARFVASLGFGWLWMTIGLQHALWLACGLLLVALPAAGWLLGLHRRGTPARVAP</sequence>
<feature type="transmembrane region" description="Helical" evidence="5">
    <location>
        <begin position="21"/>
        <end position="39"/>
    </location>
</feature>
<gene>
    <name evidence="7" type="ORF">GCM10009682_31180</name>
</gene>
<dbReference type="InterPro" id="IPR020846">
    <property type="entry name" value="MFS_dom"/>
</dbReference>
<organism evidence="7 8">
    <name type="scientific">Luedemannella flava</name>
    <dbReference type="NCBI Taxonomy" id="349316"/>
    <lineage>
        <taxon>Bacteria</taxon>
        <taxon>Bacillati</taxon>
        <taxon>Actinomycetota</taxon>
        <taxon>Actinomycetes</taxon>
        <taxon>Micromonosporales</taxon>
        <taxon>Micromonosporaceae</taxon>
        <taxon>Luedemannella</taxon>
    </lineage>
</organism>
<evidence type="ECO:0000313" key="7">
    <source>
        <dbReference type="EMBL" id="GAA1806982.1"/>
    </source>
</evidence>
<feature type="transmembrane region" description="Helical" evidence="5">
    <location>
        <begin position="157"/>
        <end position="177"/>
    </location>
</feature>
<name>A0ABP4Y8F7_9ACTN</name>
<comment type="caution">
    <text evidence="7">The sequence shown here is derived from an EMBL/GenBank/DDBJ whole genome shotgun (WGS) entry which is preliminary data.</text>
</comment>
<evidence type="ECO:0000259" key="6">
    <source>
        <dbReference type="PROSITE" id="PS50850"/>
    </source>
</evidence>
<comment type="subcellular location">
    <subcellularLocation>
        <location evidence="1">Cell membrane</location>
        <topology evidence="1">Multi-pass membrane protein</topology>
    </subcellularLocation>
</comment>
<dbReference type="InterPro" id="IPR036259">
    <property type="entry name" value="MFS_trans_sf"/>
</dbReference>
<proteinExistence type="predicted"/>
<dbReference type="PANTHER" id="PTHR23518">
    <property type="entry name" value="C-METHYLTRANSFERASE"/>
    <property type="match status" value="1"/>
</dbReference>
<evidence type="ECO:0000256" key="4">
    <source>
        <dbReference type="ARBA" id="ARBA00023136"/>
    </source>
</evidence>
<dbReference type="EMBL" id="BAAALT010000084">
    <property type="protein sequence ID" value="GAA1806982.1"/>
    <property type="molecule type" value="Genomic_DNA"/>
</dbReference>
<dbReference type="Proteomes" id="UP001500218">
    <property type="component" value="Unassembled WGS sequence"/>
</dbReference>
<dbReference type="SUPFAM" id="SSF103473">
    <property type="entry name" value="MFS general substrate transporter"/>
    <property type="match status" value="1"/>
</dbReference>
<evidence type="ECO:0000256" key="1">
    <source>
        <dbReference type="ARBA" id="ARBA00004651"/>
    </source>
</evidence>
<keyword evidence="3 5" id="KW-1133">Transmembrane helix</keyword>
<feature type="domain" description="Major facilitator superfamily (MFS) profile" evidence="6">
    <location>
        <begin position="25"/>
        <end position="409"/>
    </location>
</feature>
<feature type="transmembrane region" description="Helical" evidence="5">
    <location>
        <begin position="322"/>
        <end position="343"/>
    </location>
</feature>
<dbReference type="InterPro" id="IPR011701">
    <property type="entry name" value="MFS"/>
</dbReference>
<feature type="transmembrane region" description="Helical" evidence="5">
    <location>
        <begin position="265"/>
        <end position="284"/>
    </location>
</feature>
<evidence type="ECO:0000256" key="3">
    <source>
        <dbReference type="ARBA" id="ARBA00022989"/>
    </source>
</evidence>
<keyword evidence="4 5" id="KW-0472">Membrane</keyword>
<dbReference type="Gene3D" id="1.20.1250.20">
    <property type="entry name" value="MFS general substrate transporter like domains"/>
    <property type="match status" value="1"/>
</dbReference>
<feature type="transmembrane region" description="Helical" evidence="5">
    <location>
        <begin position="296"/>
        <end position="316"/>
    </location>
</feature>
<evidence type="ECO:0000313" key="8">
    <source>
        <dbReference type="Proteomes" id="UP001500218"/>
    </source>
</evidence>
<dbReference type="Pfam" id="PF07690">
    <property type="entry name" value="MFS_1"/>
    <property type="match status" value="2"/>
</dbReference>
<evidence type="ECO:0000256" key="5">
    <source>
        <dbReference type="SAM" id="Phobius"/>
    </source>
</evidence>
<feature type="transmembrane region" description="Helical" evidence="5">
    <location>
        <begin position="45"/>
        <end position="65"/>
    </location>
</feature>
<accession>A0ABP4Y8F7</accession>
<dbReference type="RefSeq" id="WP_344131622.1">
    <property type="nucleotide sequence ID" value="NZ_BAAALT010000084.1"/>
</dbReference>
<keyword evidence="2 5" id="KW-0812">Transmembrane</keyword>
<keyword evidence="8" id="KW-1185">Reference proteome</keyword>
<evidence type="ECO:0000256" key="2">
    <source>
        <dbReference type="ARBA" id="ARBA00022692"/>
    </source>
</evidence>
<feature type="transmembrane region" description="Helical" evidence="5">
    <location>
        <begin position="183"/>
        <end position="203"/>
    </location>
</feature>
<feature type="transmembrane region" description="Helical" evidence="5">
    <location>
        <begin position="385"/>
        <end position="405"/>
    </location>
</feature>
<dbReference type="PROSITE" id="PS50850">
    <property type="entry name" value="MFS"/>
    <property type="match status" value="1"/>
</dbReference>
<dbReference type="PANTHER" id="PTHR23518:SF2">
    <property type="entry name" value="MAJOR FACILITATOR SUPERFAMILY TRANSPORTER"/>
    <property type="match status" value="1"/>
</dbReference>